<dbReference type="InParanoid" id="C5KUS3"/>
<keyword evidence="3" id="KW-1185">Reference proteome</keyword>
<accession>C5KUS3</accession>
<evidence type="ECO:0000313" key="2">
    <source>
        <dbReference type="EMBL" id="EER11794.1"/>
    </source>
</evidence>
<dbReference type="AlphaFoldDB" id="C5KUS3"/>
<feature type="compositionally biased region" description="Low complexity" evidence="1">
    <location>
        <begin position="77"/>
        <end position="100"/>
    </location>
</feature>
<dbReference type="OMA" id="MANLDAC"/>
<proteinExistence type="predicted"/>
<dbReference type="OrthoDB" id="10527846at2759"/>
<dbReference type="GeneID" id="9060364"/>
<organism evidence="3">
    <name type="scientific">Perkinsus marinus (strain ATCC 50983 / TXsc)</name>
    <dbReference type="NCBI Taxonomy" id="423536"/>
    <lineage>
        <taxon>Eukaryota</taxon>
        <taxon>Sar</taxon>
        <taxon>Alveolata</taxon>
        <taxon>Perkinsozoa</taxon>
        <taxon>Perkinsea</taxon>
        <taxon>Perkinsida</taxon>
        <taxon>Perkinsidae</taxon>
        <taxon>Perkinsus</taxon>
    </lineage>
</organism>
<evidence type="ECO:0000256" key="1">
    <source>
        <dbReference type="SAM" id="MobiDB-lite"/>
    </source>
</evidence>
<reference evidence="2 3" key="1">
    <citation type="submission" date="2008-07" db="EMBL/GenBank/DDBJ databases">
        <authorList>
            <person name="El-Sayed N."/>
            <person name="Caler E."/>
            <person name="Inman J."/>
            <person name="Amedeo P."/>
            <person name="Hass B."/>
            <person name="Wortman J."/>
        </authorList>
    </citation>
    <scope>NUCLEOTIDE SEQUENCE [LARGE SCALE GENOMIC DNA]</scope>
    <source>
        <strain evidence="3">ATCC 50983 / TXsc</strain>
    </source>
</reference>
<sequence>MSLDQATNGAQTPSDPIEAPTNSPQALEELLKYLSLPDLDSLYFVTETDLLNYSQIHPLDLPTRVKFQQALRHFQPSSTTTTTTTTTSSDSKSTATTSTTPCPPPVLVDASSQNSQAPHPLTATNPMTLNAPDNKAWLGRQDQRPIAAYIRRIADIAEMANLDAGGLWKYLNLKALSEGQSRDLHAHLRQHNLSTATVAELPTVRSL</sequence>
<protein>
    <submittedName>
        <fullName evidence="2">Uncharacterized protein</fullName>
    </submittedName>
</protein>
<dbReference type="Proteomes" id="UP000007800">
    <property type="component" value="Unassembled WGS sequence"/>
</dbReference>
<evidence type="ECO:0000313" key="3">
    <source>
        <dbReference type="Proteomes" id="UP000007800"/>
    </source>
</evidence>
<name>C5KUS3_PERM5</name>
<feature type="region of interest" description="Disordered" evidence="1">
    <location>
        <begin position="76"/>
        <end position="127"/>
    </location>
</feature>
<gene>
    <name evidence="2" type="ORF">Pmar_PMAR013076</name>
</gene>
<dbReference type="EMBL" id="GG676319">
    <property type="protein sequence ID" value="EER11794.1"/>
    <property type="molecule type" value="Genomic_DNA"/>
</dbReference>
<feature type="region of interest" description="Disordered" evidence="1">
    <location>
        <begin position="1"/>
        <end position="22"/>
    </location>
</feature>
<feature type="compositionally biased region" description="Polar residues" evidence="1">
    <location>
        <begin position="110"/>
        <end position="127"/>
    </location>
</feature>
<dbReference type="RefSeq" id="XP_002779999.1">
    <property type="nucleotide sequence ID" value="XM_002779953.1"/>
</dbReference>